<accession>A0A3B0U9J8</accession>
<dbReference type="GO" id="GO:0015648">
    <property type="term" value="F:lipid-linked peptidoglycan transporter activity"/>
    <property type="evidence" value="ECO:0007669"/>
    <property type="project" value="TreeGrafter"/>
</dbReference>
<dbReference type="Pfam" id="PF03023">
    <property type="entry name" value="MurJ"/>
    <property type="match status" value="1"/>
</dbReference>
<dbReference type="PIRSF" id="PIRSF002869">
    <property type="entry name" value="MviN"/>
    <property type="match status" value="1"/>
</dbReference>
<organism evidence="9">
    <name type="scientific">hydrothermal vent metagenome</name>
    <dbReference type="NCBI Taxonomy" id="652676"/>
    <lineage>
        <taxon>unclassified sequences</taxon>
        <taxon>metagenomes</taxon>
        <taxon>ecological metagenomes</taxon>
    </lineage>
</organism>
<dbReference type="PANTHER" id="PTHR47019">
    <property type="entry name" value="LIPID II FLIPPASE MURJ"/>
    <property type="match status" value="1"/>
</dbReference>
<feature type="transmembrane region" description="Helical" evidence="8">
    <location>
        <begin position="273"/>
        <end position="291"/>
    </location>
</feature>
<evidence type="ECO:0000256" key="2">
    <source>
        <dbReference type="ARBA" id="ARBA00022475"/>
    </source>
</evidence>
<dbReference type="NCBIfam" id="TIGR01695">
    <property type="entry name" value="murJ_mviN"/>
    <property type="match status" value="1"/>
</dbReference>
<keyword evidence="6 8" id="KW-1133">Transmembrane helix</keyword>
<reference evidence="9" key="1">
    <citation type="submission" date="2018-06" db="EMBL/GenBank/DDBJ databases">
        <authorList>
            <person name="Zhirakovskaya E."/>
        </authorList>
    </citation>
    <scope>NUCLEOTIDE SEQUENCE</scope>
</reference>
<evidence type="ECO:0000256" key="5">
    <source>
        <dbReference type="ARBA" id="ARBA00022984"/>
    </source>
</evidence>
<feature type="transmembrane region" description="Helical" evidence="8">
    <location>
        <begin position="351"/>
        <end position="372"/>
    </location>
</feature>
<dbReference type="GO" id="GO:0008360">
    <property type="term" value="P:regulation of cell shape"/>
    <property type="evidence" value="ECO:0007669"/>
    <property type="project" value="UniProtKB-KW"/>
</dbReference>
<proteinExistence type="inferred from homology"/>
<feature type="transmembrane region" description="Helical" evidence="8">
    <location>
        <begin position="449"/>
        <end position="472"/>
    </location>
</feature>
<keyword evidence="3 8" id="KW-0812">Transmembrane</keyword>
<feature type="transmembrane region" description="Helical" evidence="8">
    <location>
        <begin position="54"/>
        <end position="72"/>
    </location>
</feature>
<dbReference type="InterPro" id="IPR004268">
    <property type="entry name" value="MurJ"/>
</dbReference>
<gene>
    <name evidence="9" type="ORF">MNBD_ALPHA12-915</name>
</gene>
<keyword evidence="2" id="KW-1003">Cell membrane</keyword>
<feature type="transmembrane region" description="Helical" evidence="8">
    <location>
        <begin position="126"/>
        <end position="150"/>
    </location>
</feature>
<evidence type="ECO:0000256" key="3">
    <source>
        <dbReference type="ARBA" id="ARBA00022692"/>
    </source>
</evidence>
<evidence type="ECO:0000256" key="6">
    <source>
        <dbReference type="ARBA" id="ARBA00022989"/>
    </source>
</evidence>
<evidence type="ECO:0000256" key="8">
    <source>
        <dbReference type="SAM" id="Phobius"/>
    </source>
</evidence>
<dbReference type="AlphaFoldDB" id="A0A3B0U9J8"/>
<evidence type="ECO:0000313" key="9">
    <source>
        <dbReference type="EMBL" id="VAW17394.1"/>
    </source>
</evidence>
<protein>
    <submittedName>
        <fullName evidence="9">Proposed peptidoglycan lipid II flippase MurJ</fullName>
    </submittedName>
</protein>
<evidence type="ECO:0000256" key="7">
    <source>
        <dbReference type="ARBA" id="ARBA00023136"/>
    </source>
</evidence>
<dbReference type="PANTHER" id="PTHR47019:SF1">
    <property type="entry name" value="LIPID II FLIPPASE MURJ"/>
    <property type="match status" value="1"/>
</dbReference>
<comment type="subcellular location">
    <subcellularLocation>
        <location evidence="1">Cell membrane</location>
        <topology evidence="1">Multi-pass membrane protein</topology>
    </subcellularLocation>
</comment>
<name>A0A3B0U9J8_9ZZZZ</name>
<feature type="transmembrane region" description="Helical" evidence="8">
    <location>
        <begin position="384"/>
        <end position="404"/>
    </location>
</feature>
<dbReference type="CDD" id="cd13123">
    <property type="entry name" value="MATE_MurJ_like"/>
    <property type="match status" value="1"/>
</dbReference>
<dbReference type="GO" id="GO:0034204">
    <property type="term" value="P:lipid translocation"/>
    <property type="evidence" value="ECO:0007669"/>
    <property type="project" value="TreeGrafter"/>
</dbReference>
<feature type="transmembrane region" description="Helical" evidence="8">
    <location>
        <begin position="188"/>
        <end position="211"/>
    </location>
</feature>
<dbReference type="InterPro" id="IPR051050">
    <property type="entry name" value="Lipid_II_flippase_MurJ/MviN"/>
</dbReference>
<dbReference type="EMBL" id="UOEO01000071">
    <property type="protein sequence ID" value="VAW17394.1"/>
    <property type="molecule type" value="Genomic_DNA"/>
</dbReference>
<sequence>MNLYRNFISVGAMTMLSRLLGFVRDIMLASVLGTGLAADAFVAAFRFPNLFRRLFAEGAFNAAFIPLFAGALERKGVLAARDLAARIISWLVVFLLVLTIIAEIFMPQIMLLFVPGFGNDAEKFQLTILLARISFPYLALMSLMAAYGALLNGLGKFLAAAFAPVMLNVVLVAALILLIILGRGQRDAATFLTFGVLIGGVGQLAIVIWALERMGFFPEMRLLEWDKDIKRFWMLALPAIVSGGVTQINIFVGTIIASGAASAISYLYYADRLYQLPLGIIGIAIGVALLPELSRHLKGGRHQQAREAQHKSLLIAMMLVMPAAAALFVLAQPIVSVLFERGAFDAKATLATAAALTAFAAGLPAFVLIKVFQPGFFAREDTMTPTILAVISVVINIALSLLLFSRFAHVGIAIATSVSAWLNALSLVGILGLRGHFRLAAAQWRQQGLILTASLAMGFVLWISANALKWVLVGSYPALIEFLALGILVAGGMMFYFPTLHLLGVVRFGELVRQMRR</sequence>
<dbReference type="HAMAP" id="MF_02078">
    <property type="entry name" value="MurJ_MviN"/>
    <property type="match status" value="1"/>
</dbReference>
<feature type="transmembrane region" description="Helical" evidence="8">
    <location>
        <begin position="157"/>
        <end position="182"/>
    </location>
</feature>
<dbReference type="GO" id="GO:0005886">
    <property type="term" value="C:plasma membrane"/>
    <property type="evidence" value="ECO:0007669"/>
    <property type="project" value="UniProtKB-SubCell"/>
</dbReference>
<feature type="transmembrane region" description="Helical" evidence="8">
    <location>
        <begin position="232"/>
        <end position="261"/>
    </location>
</feature>
<feature type="transmembrane region" description="Helical" evidence="8">
    <location>
        <begin position="410"/>
        <end position="437"/>
    </location>
</feature>
<evidence type="ECO:0000256" key="1">
    <source>
        <dbReference type="ARBA" id="ARBA00004651"/>
    </source>
</evidence>
<keyword evidence="7 8" id="KW-0472">Membrane</keyword>
<dbReference type="PRINTS" id="PR01806">
    <property type="entry name" value="VIRFACTRMVIN"/>
</dbReference>
<keyword evidence="5" id="KW-0573">Peptidoglycan synthesis</keyword>
<keyword evidence="4" id="KW-0133">Cell shape</keyword>
<feature type="transmembrane region" description="Helical" evidence="8">
    <location>
        <begin position="478"/>
        <end position="506"/>
    </location>
</feature>
<feature type="transmembrane region" description="Helical" evidence="8">
    <location>
        <begin position="312"/>
        <end position="331"/>
    </location>
</feature>
<feature type="transmembrane region" description="Helical" evidence="8">
    <location>
        <begin position="84"/>
        <end position="106"/>
    </location>
</feature>
<dbReference type="GO" id="GO:0009252">
    <property type="term" value="P:peptidoglycan biosynthetic process"/>
    <property type="evidence" value="ECO:0007669"/>
    <property type="project" value="UniProtKB-KW"/>
</dbReference>
<evidence type="ECO:0000256" key="4">
    <source>
        <dbReference type="ARBA" id="ARBA00022960"/>
    </source>
</evidence>